<dbReference type="AlphaFoldDB" id="A0A8H7GSU2"/>
<keyword evidence="2" id="KW-1185">Reference proteome</keyword>
<proteinExistence type="predicted"/>
<accession>A0A8H7GSU2</accession>
<dbReference type="EMBL" id="JACBPP010000005">
    <property type="protein sequence ID" value="KAF8001806.1"/>
    <property type="molecule type" value="Genomic_DNA"/>
</dbReference>
<comment type="caution">
    <text evidence="1">The sequence shown here is derived from an EMBL/GenBank/DDBJ whole genome shotgun (WGS) entry which is preliminary data.</text>
</comment>
<gene>
    <name evidence="1" type="ORF">HF325_004307</name>
</gene>
<reference evidence="1" key="1">
    <citation type="submission" date="2020-10" db="EMBL/GenBank/DDBJ databases">
        <title>The Whole-Genome Sequence of Metschnikowia persimmonesis, a Novel Endophytic Yeast Species Isolated from Medicinal Plant Diospyros kaki Thumb.</title>
        <authorList>
            <person name="Rahmat E."/>
            <person name="Kang Y."/>
        </authorList>
    </citation>
    <scope>NUCLEOTIDE SEQUENCE</scope>
    <source>
        <strain evidence="1">KIOM G15050</strain>
    </source>
</reference>
<organism evidence="1 2">
    <name type="scientific">Metschnikowia pulcherrima</name>
    <dbReference type="NCBI Taxonomy" id="27326"/>
    <lineage>
        <taxon>Eukaryota</taxon>
        <taxon>Fungi</taxon>
        <taxon>Dikarya</taxon>
        <taxon>Ascomycota</taxon>
        <taxon>Saccharomycotina</taxon>
        <taxon>Pichiomycetes</taxon>
        <taxon>Metschnikowiaceae</taxon>
        <taxon>Metschnikowia</taxon>
    </lineage>
</organism>
<evidence type="ECO:0000313" key="1">
    <source>
        <dbReference type="EMBL" id="KAF8001806.1"/>
    </source>
</evidence>
<dbReference type="Proteomes" id="UP000649328">
    <property type="component" value="Unassembled WGS sequence"/>
</dbReference>
<evidence type="ECO:0000313" key="2">
    <source>
        <dbReference type="Proteomes" id="UP000649328"/>
    </source>
</evidence>
<sequence length="73" mass="8407">MRFSKKAKLAKKALVTVSSTWPRLPNQFSQHSPPFNNKKCHLNNNTRANLSSKGCHMKYLNNSLYCNNKLSIR</sequence>
<protein>
    <submittedName>
        <fullName evidence="1">Uncharacterized protein</fullName>
    </submittedName>
</protein>
<name>A0A8H7GSU2_9ASCO</name>